<protein>
    <submittedName>
        <fullName evidence="1">Uncharacterized protein</fullName>
    </submittedName>
</protein>
<dbReference type="EMBL" id="LAZR01040051">
    <property type="protein sequence ID" value="KKL15478.1"/>
    <property type="molecule type" value="Genomic_DNA"/>
</dbReference>
<gene>
    <name evidence="1" type="ORF">LCGC14_2505150</name>
</gene>
<organism evidence="1">
    <name type="scientific">marine sediment metagenome</name>
    <dbReference type="NCBI Taxonomy" id="412755"/>
    <lineage>
        <taxon>unclassified sequences</taxon>
        <taxon>metagenomes</taxon>
        <taxon>ecological metagenomes</taxon>
    </lineage>
</organism>
<name>A0A0F9DUA9_9ZZZZ</name>
<accession>A0A0F9DUA9</accession>
<dbReference type="AlphaFoldDB" id="A0A0F9DUA9"/>
<proteinExistence type="predicted"/>
<evidence type="ECO:0000313" key="1">
    <source>
        <dbReference type="EMBL" id="KKL15478.1"/>
    </source>
</evidence>
<sequence length="32" mass="4155">MKQWLISKIPTWLLHYWVWRNWRLVCSGHPRY</sequence>
<reference evidence="1" key="1">
    <citation type="journal article" date="2015" name="Nature">
        <title>Complex archaea that bridge the gap between prokaryotes and eukaryotes.</title>
        <authorList>
            <person name="Spang A."/>
            <person name="Saw J.H."/>
            <person name="Jorgensen S.L."/>
            <person name="Zaremba-Niedzwiedzka K."/>
            <person name="Martijn J."/>
            <person name="Lind A.E."/>
            <person name="van Eijk R."/>
            <person name="Schleper C."/>
            <person name="Guy L."/>
            <person name="Ettema T.J."/>
        </authorList>
    </citation>
    <scope>NUCLEOTIDE SEQUENCE</scope>
</reference>
<comment type="caution">
    <text evidence="1">The sequence shown here is derived from an EMBL/GenBank/DDBJ whole genome shotgun (WGS) entry which is preliminary data.</text>
</comment>
<feature type="non-terminal residue" evidence="1">
    <location>
        <position position="32"/>
    </location>
</feature>